<dbReference type="AlphaFoldDB" id="A0A6J1IXD7"/>
<evidence type="ECO:0000313" key="3">
    <source>
        <dbReference type="Proteomes" id="UP000504608"/>
    </source>
</evidence>
<comment type="similarity">
    <text evidence="1">Belongs to the MLP family.</text>
</comment>
<organism evidence="3 4">
    <name type="scientific">Cucurbita maxima</name>
    <name type="common">Pumpkin</name>
    <name type="synonym">Winter squash</name>
    <dbReference type="NCBI Taxonomy" id="3661"/>
    <lineage>
        <taxon>Eukaryota</taxon>
        <taxon>Viridiplantae</taxon>
        <taxon>Streptophyta</taxon>
        <taxon>Embryophyta</taxon>
        <taxon>Tracheophyta</taxon>
        <taxon>Spermatophyta</taxon>
        <taxon>Magnoliopsida</taxon>
        <taxon>eudicotyledons</taxon>
        <taxon>Gunneridae</taxon>
        <taxon>Pentapetalae</taxon>
        <taxon>rosids</taxon>
        <taxon>fabids</taxon>
        <taxon>Cucurbitales</taxon>
        <taxon>Cucurbitaceae</taxon>
        <taxon>Cucurbiteae</taxon>
        <taxon>Cucurbita</taxon>
    </lineage>
</organism>
<sequence>MAQIAKVSHEVQLRSSGHKFYEFLKNKMDFVFQMFPEIYKSWKVVEGNGYAHGSVIYLKYIVDGPSEVIERLSMDDANKSLTFEWVEGDLLRDFEVFQMKIEVVENGSNGSSANWSIEYVKANEDVAPPHNYLLCVAKVSKGVDDYLCKN</sequence>
<dbReference type="KEGG" id="cmax:111481516"/>
<accession>A0A6J1IXD7</accession>
<reference evidence="4" key="1">
    <citation type="submission" date="2025-08" db="UniProtKB">
        <authorList>
            <consortium name="RefSeq"/>
        </authorList>
    </citation>
    <scope>IDENTIFICATION</scope>
    <source>
        <tissue evidence="4">Young leaves</tissue>
    </source>
</reference>
<evidence type="ECO:0000259" key="2">
    <source>
        <dbReference type="SMART" id="SM01037"/>
    </source>
</evidence>
<dbReference type="InterPro" id="IPR052006">
    <property type="entry name" value="MLP-like"/>
</dbReference>
<keyword evidence="3" id="KW-1185">Reference proteome</keyword>
<dbReference type="Gene3D" id="3.30.530.20">
    <property type="match status" value="1"/>
</dbReference>
<dbReference type="PANTHER" id="PTHR31338">
    <property type="entry name" value="POLYKETIDE CYCLASE/DEHYDRASE AND LIPID TRANSPORT SUPERFAMILY PROTEIN"/>
    <property type="match status" value="1"/>
</dbReference>
<feature type="domain" description="Bet v I/Major latex protein" evidence="2">
    <location>
        <begin position="2"/>
        <end position="150"/>
    </location>
</feature>
<name>A0A6J1IXD7_CUCMA</name>
<dbReference type="Proteomes" id="UP000504608">
    <property type="component" value="Unplaced"/>
</dbReference>
<evidence type="ECO:0000256" key="1">
    <source>
        <dbReference type="ARBA" id="ARBA00038242"/>
    </source>
</evidence>
<dbReference type="CDD" id="cd07816">
    <property type="entry name" value="Bet_v1-like"/>
    <property type="match status" value="1"/>
</dbReference>
<dbReference type="GO" id="GO:0006952">
    <property type="term" value="P:defense response"/>
    <property type="evidence" value="ECO:0007669"/>
    <property type="project" value="InterPro"/>
</dbReference>
<dbReference type="GeneID" id="111481516"/>
<dbReference type="InterPro" id="IPR000916">
    <property type="entry name" value="Bet_v_I/MLP"/>
</dbReference>
<dbReference type="InterPro" id="IPR023393">
    <property type="entry name" value="START-like_dom_sf"/>
</dbReference>
<dbReference type="OrthoDB" id="1072116at2759"/>
<proteinExistence type="inferred from homology"/>
<dbReference type="RefSeq" id="XP_022982737.1">
    <property type="nucleotide sequence ID" value="XM_023126969.1"/>
</dbReference>
<dbReference type="SUPFAM" id="SSF55961">
    <property type="entry name" value="Bet v1-like"/>
    <property type="match status" value="1"/>
</dbReference>
<dbReference type="Pfam" id="PF00407">
    <property type="entry name" value="Bet_v_1"/>
    <property type="match status" value="1"/>
</dbReference>
<evidence type="ECO:0000313" key="4">
    <source>
        <dbReference type="RefSeq" id="XP_022982737.1"/>
    </source>
</evidence>
<dbReference type="PANTHER" id="PTHR31338:SF16">
    <property type="entry name" value="POLYKETIDE CYCLASE_DEHYDRASE AND LIPID TRANSPORT SUPERFAMILY PROTEIN"/>
    <property type="match status" value="1"/>
</dbReference>
<gene>
    <name evidence="4" type="primary">LOC111481516</name>
</gene>
<protein>
    <submittedName>
        <fullName evidence="4">Kirola-like</fullName>
    </submittedName>
</protein>
<dbReference type="SMART" id="SM01037">
    <property type="entry name" value="Bet_v_1"/>
    <property type="match status" value="1"/>
</dbReference>